<dbReference type="RefSeq" id="WP_236891103.1">
    <property type="nucleotide sequence ID" value="NZ_AP024488.1"/>
</dbReference>
<sequence>MKKPMYLLVLTFALLGIVMPAHAILPIPQESGFSGFVNVGVGVIGFESNMIAGNNISDTSGNRIDSLTASPDTETNATPVLNFEAAYTFGETRTQVFAGNQLEDLVRYDTSTLAGLRQELPDKSIVSIAYVFTSFPTSVWEDPYVVNANRSETDRSADGLRFGFDRILGSKFEVEFTWRDITIDTERSGQTQLGLSTTDAALLDRNGNMYSGKVTYTFPFEGLKHILIPTLEYSTYDLDGGAMAFDRYGMLVSYVLNTQKINFVTNLYYARSNFDKENPIYVEKRNDDVFGASFSAFYKKFLGVPKMNLVGTVAAYESDSNIDFYDTGISMASISVLYRF</sequence>
<gene>
    <name evidence="2" type="ORF">DSLASN_04280</name>
</gene>
<dbReference type="InterPro" id="IPR016896">
    <property type="entry name" value="DUF2860"/>
</dbReference>
<accession>A0ABN6EYU2</accession>
<feature type="signal peptide" evidence="1">
    <location>
        <begin position="1"/>
        <end position="23"/>
    </location>
</feature>
<reference evidence="2 3" key="1">
    <citation type="submission" date="2021-02" db="EMBL/GenBank/DDBJ databases">
        <title>Complete genome of Desulfoluna sp. strain ASN36.</title>
        <authorList>
            <person name="Takahashi A."/>
            <person name="Kojima H."/>
            <person name="Fukui M."/>
        </authorList>
    </citation>
    <scope>NUCLEOTIDE SEQUENCE [LARGE SCALE GENOMIC DNA]</scope>
    <source>
        <strain evidence="2 3">ASN36</strain>
    </source>
</reference>
<keyword evidence="3" id="KW-1185">Reference proteome</keyword>
<dbReference type="Pfam" id="PF11059">
    <property type="entry name" value="DUF2860"/>
    <property type="match status" value="1"/>
</dbReference>
<evidence type="ECO:0000313" key="3">
    <source>
        <dbReference type="Proteomes" id="UP001320148"/>
    </source>
</evidence>
<name>A0ABN6EYU2_9BACT</name>
<proteinExistence type="predicted"/>
<dbReference type="Proteomes" id="UP001320148">
    <property type="component" value="Chromosome"/>
</dbReference>
<evidence type="ECO:0000256" key="1">
    <source>
        <dbReference type="SAM" id="SignalP"/>
    </source>
</evidence>
<evidence type="ECO:0008006" key="4">
    <source>
        <dbReference type="Google" id="ProtNLM"/>
    </source>
</evidence>
<dbReference type="EMBL" id="AP024488">
    <property type="protein sequence ID" value="BCS94796.1"/>
    <property type="molecule type" value="Genomic_DNA"/>
</dbReference>
<keyword evidence="1" id="KW-0732">Signal</keyword>
<protein>
    <recommendedName>
        <fullName evidence="4">DUF2860 domain-containing protein</fullName>
    </recommendedName>
</protein>
<feature type="chain" id="PRO_5045280481" description="DUF2860 domain-containing protein" evidence="1">
    <location>
        <begin position="24"/>
        <end position="340"/>
    </location>
</feature>
<evidence type="ECO:0000313" key="2">
    <source>
        <dbReference type="EMBL" id="BCS94796.1"/>
    </source>
</evidence>
<dbReference type="PIRSF" id="PIRSF028696">
    <property type="entry name" value="UCP028696"/>
    <property type="match status" value="1"/>
</dbReference>
<organism evidence="2 3">
    <name type="scientific">Desulfoluna limicola</name>
    <dbReference type="NCBI Taxonomy" id="2810562"/>
    <lineage>
        <taxon>Bacteria</taxon>
        <taxon>Pseudomonadati</taxon>
        <taxon>Thermodesulfobacteriota</taxon>
        <taxon>Desulfobacteria</taxon>
        <taxon>Desulfobacterales</taxon>
        <taxon>Desulfolunaceae</taxon>
        <taxon>Desulfoluna</taxon>
    </lineage>
</organism>